<keyword evidence="8" id="KW-0694">RNA-binding</keyword>
<evidence type="ECO:0000256" key="8">
    <source>
        <dbReference type="ARBA" id="ARBA00022884"/>
    </source>
</evidence>
<evidence type="ECO:0000256" key="6">
    <source>
        <dbReference type="ARBA" id="ARBA00022694"/>
    </source>
</evidence>
<keyword evidence="4 12" id="KW-0285">Flavoprotein</keyword>
<dbReference type="Gene3D" id="3.20.20.70">
    <property type="entry name" value="Aldolase class I"/>
    <property type="match status" value="1"/>
</dbReference>
<name>A0AB73AAC5_ENTFC</name>
<dbReference type="SUPFAM" id="SSF51395">
    <property type="entry name" value="FMN-linked oxidoreductases"/>
    <property type="match status" value="1"/>
</dbReference>
<evidence type="ECO:0000256" key="3">
    <source>
        <dbReference type="ARBA" id="ARBA00022555"/>
    </source>
</evidence>
<evidence type="ECO:0000256" key="10">
    <source>
        <dbReference type="ARBA" id="ARBA00048205"/>
    </source>
</evidence>
<proteinExistence type="inferred from homology"/>
<evidence type="ECO:0000256" key="13">
    <source>
        <dbReference type="PIRSR" id="PIRSR006621-1"/>
    </source>
</evidence>
<evidence type="ECO:0000256" key="1">
    <source>
        <dbReference type="ARBA" id="ARBA00001917"/>
    </source>
</evidence>
<keyword evidence="9 12" id="KW-0560">Oxidoreductase</keyword>
<feature type="domain" description="DUS-like FMN-binding" evidence="15">
    <location>
        <begin position="69"/>
        <end position="369"/>
    </location>
</feature>
<accession>A0AB73AAC5</accession>
<reference evidence="16 17" key="1">
    <citation type="submission" date="2013-06" db="EMBL/GenBank/DDBJ databases">
        <authorList>
            <person name="Weinstock G."/>
            <person name="Sodergren E."/>
            <person name="Lobos E.A."/>
            <person name="Fulton L."/>
            <person name="Fulton R."/>
            <person name="Courtney L."/>
            <person name="Fronick C."/>
            <person name="O'Laughlin M."/>
            <person name="Godfrey J."/>
            <person name="Wilson R.M."/>
            <person name="Miner T."/>
            <person name="Farmer C."/>
            <person name="Delehaunty K."/>
            <person name="Cordes M."/>
            <person name="Minx P."/>
            <person name="Tomlinson C."/>
            <person name="Chen J."/>
            <person name="Wollam A."/>
            <person name="Pepin K.H."/>
            <person name="Bhonagiri V."/>
            <person name="Zhang X."/>
            <person name="Warren W."/>
            <person name="Mitreva M."/>
            <person name="Mardis E.R."/>
            <person name="Wilson R.K."/>
        </authorList>
    </citation>
    <scope>NUCLEOTIDE SEQUENCE [LARGE SCALE GENOMIC DNA]</scope>
    <source>
        <strain evidence="16 17">SD2A-2</strain>
    </source>
</reference>
<sequence length="380" mass="43488">MDCDKIFVTVFFVQSETSFKLFTLLLFLFPSIMTMFLRKIATSLLDRMESNKQMTTNFWKELPKPFFVLAPMEDVTDVVFRHVVKHAAAPDVFFTEFTNSDSFCHPDGKDSVRGRLTFTEDEQPMVAHIWGDKPEFFREMSIAMAEMGFQGIDINMGCPVPNVAERGKGSGLILRPEVAAQLIEAAKAGGLPVSVKTRIGYTEMSEMEEWISHLLHQDIANLSVHLRTRKEMSKVDAHWEVIPKIIALRDQIAPQTLITINGDIPDRRTGEELAEKYGVDGIMIGRGIFKNPYAFEKEPREHTEKELIGLLRLQLDLQDHYSEIIPRSITGLHRFFKIYIKGFPGANDLRVQLMNTKSTDEVREILDTFEKEHPTLFSEQ</sequence>
<evidence type="ECO:0000256" key="11">
    <source>
        <dbReference type="ARBA" id="ARBA00048802"/>
    </source>
</evidence>
<dbReference type="AlphaFoldDB" id="A0AB73AAC5"/>
<comment type="function">
    <text evidence="2 12">Catalyzes the synthesis of 5,6-dihydrouridine (D), a modified base found in the D-loop of most tRNAs, via the reduction of the C5-C6 double bond in target uridines.</text>
</comment>
<protein>
    <recommendedName>
        <fullName evidence="12">tRNA-dihydrouridine synthase</fullName>
        <ecNumber evidence="12">1.3.1.-</ecNumber>
    </recommendedName>
</protein>
<dbReference type="PIRSF" id="PIRSF006621">
    <property type="entry name" value="Dus"/>
    <property type="match status" value="1"/>
</dbReference>
<organism evidence="16 17">
    <name type="scientific">Enterococcus faecium SD2A-2</name>
    <dbReference type="NCBI Taxonomy" id="1244154"/>
    <lineage>
        <taxon>Bacteria</taxon>
        <taxon>Bacillati</taxon>
        <taxon>Bacillota</taxon>
        <taxon>Bacilli</taxon>
        <taxon>Lactobacillales</taxon>
        <taxon>Enterococcaceae</taxon>
        <taxon>Enterococcus</taxon>
    </lineage>
</organism>
<keyword evidence="14" id="KW-0547">Nucleotide-binding</keyword>
<dbReference type="Pfam" id="PF01207">
    <property type="entry name" value="Dus"/>
    <property type="match status" value="1"/>
</dbReference>
<feature type="active site" description="Proton donor" evidence="13">
    <location>
        <position position="158"/>
    </location>
</feature>
<dbReference type="PROSITE" id="PS01136">
    <property type="entry name" value="UPF0034"/>
    <property type="match status" value="1"/>
</dbReference>
<comment type="cofactor">
    <cofactor evidence="1 12 14">
        <name>FMN</name>
        <dbReference type="ChEBI" id="CHEBI:58210"/>
    </cofactor>
</comment>
<keyword evidence="5 12" id="KW-0288">FMN</keyword>
<dbReference type="GO" id="GO:0000049">
    <property type="term" value="F:tRNA binding"/>
    <property type="evidence" value="ECO:0007669"/>
    <property type="project" value="UniProtKB-KW"/>
</dbReference>
<evidence type="ECO:0000313" key="16">
    <source>
        <dbReference type="EMBL" id="EPI13715.1"/>
    </source>
</evidence>
<dbReference type="GO" id="GO:0017150">
    <property type="term" value="F:tRNA dihydrouridine synthase activity"/>
    <property type="evidence" value="ECO:0007669"/>
    <property type="project" value="InterPro"/>
</dbReference>
<evidence type="ECO:0000313" key="17">
    <source>
        <dbReference type="Proteomes" id="UP000014622"/>
    </source>
</evidence>
<dbReference type="GO" id="GO:0050660">
    <property type="term" value="F:flavin adenine dinucleotide binding"/>
    <property type="evidence" value="ECO:0007669"/>
    <property type="project" value="InterPro"/>
</dbReference>
<dbReference type="CDD" id="cd02801">
    <property type="entry name" value="DUS_like_FMN"/>
    <property type="match status" value="1"/>
</dbReference>
<dbReference type="EMBL" id="ATIT01000071">
    <property type="protein sequence ID" value="EPI13715.1"/>
    <property type="molecule type" value="Genomic_DNA"/>
</dbReference>
<dbReference type="InterPro" id="IPR001269">
    <property type="entry name" value="DUS_fam"/>
</dbReference>
<dbReference type="PANTHER" id="PTHR11082:SF25">
    <property type="entry name" value="DUS-LIKE FMN-BINDING DOMAIN-CONTAINING PROTEIN"/>
    <property type="match status" value="1"/>
</dbReference>
<evidence type="ECO:0000256" key="2">
    <source>
        <dbReference type="ARBA" id="ARBA00002790"/>
    </source>
</evidence>
<dbReference type="InterPro" id="IPR035587">
    <property type="entry name" value="DUS-like_FMN-bd"/>
</dbReference>
<dbReference type="InterPro" id="IPR018517">
    <property type="entry name" value="tRNA_hU_synthase_CS"/>
</dbReference>
<gene>
    <name evidence="16" type="ORF">D356_01120</name>
</gene>
<dbReference type="Gene3D" id="1.10.1200.80">
    <property type="entry name" value="Putative flavin oxidoreducatase, domain 2"/>
    <property type="match status" value="1"/>
</dbReference>
<keyword evidence="3" id="KW-0820">tRNA-binding</keyword>
<comment type="similarity">
    <text evidence="12">Belongs to the dus family.</text>
</comment>
<keyword evidence="6 12" id="KW-0819">tRNA processing</keyword>
<comment type="catalytic activity">
    <reaction evidence="11">
        <text>a 5,6-dihydrouridine in tRNA + NAD(+) = a uridine in tRNA + NADH + H(+)</text>
        <dbReference type="Rhea" id="RHEA:54452"/>
        <dbReference type="Rhea" id="RHEA-COMP:13339"/>
        <dbReference type="Rhea" id="RHEA-COMP:13887"/>
        <dbReference type="ChEBI" id="CHEBI:15378"/>
        <dbReference type="ChEBI" id="CHEBI:57540"/>
        <dbReference type="ChEBI" id="CHEBI:57945"/>
        <dbReference type="ChEBI" id="CHEBI:65315"/>
        <dbReference type="ChEBI" id="CHEBI:74443"/>
    </reaction>
</comment>
<dbReference type="InterPro" id="IPR013785">
    <property type="entry name" value="Aldolase_TIM"/>
</dbReference>
<evidence type="ECO:0000256" key="5">
    <source>
        <dbReference type="ARBA" id="ARBA00022643"/>
    </source>
</evidence>
<evidence type="ECO:0000256" key="14">
    <source>
        <dbReference type="PIRSR" id="PIRSR006621-2"/>
    </source>
</evidence>
<evidence type="ECO:0000259" key="15">
    <source>
        <dbReference type="Pfam" id="PF01207"/>
    </source>
</evidence>
<comment type="catalytic activity">
    <reaction evidence="10">
        <text>a 5,6-dihydrouridine in tRNA + NADP(+) = a uridine in tRNA + NADPH + H(+)</text>
        <dbReference type="Rhea" id="RHEA:23624"/>
        <dbReference type="Rhea" id="RHEA-COMP:13339"/>
        <dbReference type="Rhea" id="RHEA-COMP:13887"/>
        <dbReference type="ChEBI" id="CHEBI:15378"/>
        <dbReference type="ChEBI" id="CHEBI:57783"/>
        <dbReference type="ChEBI" id="CHEBI:58349"/>
        <dbReference type="ChEBI" id="CHEBI:65315"/>
        <dbReference type="ChEBI" id="CHEBI:74443"/>
    </reaction>
</comment>
<feature type="binding site" evidence="14">
    <location>
        <begin position="285"/>
        <end position="286"/>
    </location>
    <ligand>
        <name>FMN</name>
        <dbReference type="ChEBI" id="CHEBI:58210"/>
    </ligand>
</feature>
<feature type="binding site" evidence="14">
    <location>
        <position position="225"/>
    </location>
    <ligand>
        <name>FMN</name>
        <dbReference type="ChEBI" id="CHEBI:58210"/>
    </ligand>
</feature>
<evidence type="ECO:0000256" key="4">
    <source>
        <dbReference type="ARBA" id="ARBA00022630"/>
    </source>
</evidence>
<dbReference type="EC" id="1.3.1.-" evidence="12"/>
<dbReference type="Proteomes" id="UP000014622">
    <property type="component" value="Unassembled WGS sequence"/>
</dbReference>
<feature type="binding site" evidence="14">
    <location>
        <position position="196"/>
    </location>
    <ligand>
        <name>FMN</name>
        <dbReference type="ChEBI" id="CHEBI:58210"/>
    </ligand>
</feature>
<dbReference type="PANTHER" id="PTHR11082">
    <property type="entry name" value="TRNA-DIHYDROURIDINE SYNTHASE"/>
    <property type="match status" value="1"/>
</dbReference>
<evidence type="ECO:0000256" key="7">
    <source>
        <dbReference type="ARBA" id="ARBA00022857"/>
    </source>
</evidence>
<comment type="caution">
    <text evidence="16">The sequence shown here is derived from an EMBL/GenBank/DDBJ whole genome shotgun (WGS) entry which is preliminary data.</text>
</comment>
<evidence type="ECO:0000256" key="12">
    <source>
        <dbReference type="PIRNR" id="PIRNR006621"/>
    </source>
</evidence>
<keyword evidence="7" id="KW-0521">NADP</keyword>
<dbReference type="InterPro" id="IPR024036">
    <property type="entry name" value="tRNA-dHydroUridine_Synthase_C"/>
</dbReference>
<evidence type="ECO:0000256" key="9">
    <source>
        <dbReference type="ARBA" id="ARBA00023002"/>
    </source>
</evidence>